<protein>
    <submittedName>
        <fullName evidence="1">Uncharacterized protein</fullName>
    </submittedName>
</protein>
<name>A0AAV7I434_COTGL</name>
<evidence type="ECO:0000313" key="1">
    <source>
        <dbReference type="EMBL" id="KAH0542353.1"/>
    </source>
</evidence>
<gene>
    <name evidence="1" type="ORF">KQX54_000259</name>
</gene>
<sequence length="122" mass="13937">MYNFLNKHLISNNTSRATRDAGSRIHATTAANGEELRREQASIPRVSFREPRLGDVFLWFLSAHIKALKLGAYIEWFEANFPFQLLPKTLTLLTLSTKFPASFVCSESNQDLLSPRMLSHRL</sequence>
<accession>A0AAV7I434</accession>
<organism evidence="1 2">
    <name type="scientific">Cotesia glomerata</name>
    <name type="common">Lepidopteran parasitic wasp</name>
    <name type="synonym">Apanteles glomeratus</name>
    <dbReference type="NCBI Taxonomy" id="32391"/>
    <lineage>
        <taxon>Eukaryota</taxon>
        <taxon>Metazoa</taxon>
        <taxon>Ecdysozoa</taxon>
        <taxon>Arthropoda</taxon>
        <taxon>Hexapoda</taxon>
        <taxon>Insecta</taxon>
        <taxon>Pterygota</taxon>
        <taxon>Neoptera</taxon>
        <taxon>Endopterygota</taxon>
        <taxon>Hymenoptera</taxon>
        <taxon>Apocrita</taxon>
        <taxon>Ichneumonoidea</taxon>
        <taxon>Braconidae</taxon>
        <taxon>Microgastrinae</taxon>
        <taxon>Cotesia</taxon>
    </lineage>
</organism>
<comment type="caution">
    <text evidence="1">The sequence shown here is derived from an EMBL/GenBank/DDBJ whole genome shotgun (WGS) entry which is preliminary data.</text>
</comment>
<proteinExistence type="predicted"/>
<evidence type="ECO:0000313" key="2">
    <source>
        <dbReference type="Proteomes" id="UP000826195"/>
    </source>
</evidence>
<dbReference type="Proteomes" id="UP000826195">
    <property type="component" value="Unassembled WGS sequence"/>
</dbReference>
<keyword evidence="2" id="KW-1185">Reference proteome</keyword>
<reference evidence="1 2" key="1">
    <citation type="journal article" date="2021" name="J. Hered.">
        <title>A chromosome-level genome assembly of the parasitoid wasp, Cotesia glomerata (Hymenoptera: Braconidae).</title>
        <authorList>
            <person name="Pinto B.J."/>
            <person name="Weis J.J."/>
            <person name="Gamble T."/>
            <person name="Ode P.J."/>
            <person name="Paul R."/>
            <person name="Zaspel J.M."/>
        </authorList>
    </citation>
    <scope>NUCLEOTIDE SEQUENCE [LARGE SCALE GENOMIC DNA]</scope>
    <source>
        <strain evidence="1">CgM1</strain>
    </source>
</reference>
<dbReference type="AlphaFoldDB" id="A0AAV7I434"/>
<dbReference type="EMBL" id="JAHXZJ010002483">
    <property type="protein sequence ID" value="KAH0542353.1"/>
    <property type="molecule type" value="Genomic_DNA"/>
</dbReference>